<proteinExistence type="predicted"/>
<keyword evidence="2" id="KW-1185">Reference proteome</keyword>
<feature type="non-terminal residue" evidence="1">
    <location>
        <position position="81"/>
    </location>
</feature>
<name>A0A9W7WI27_TRIRA</name>
<dbReference type="EMBL" id="JAFHDT010000012">
    <property type="protein sequence ID" value="KAI7802532.1"/>
    <property type="molecule type" value="Genomic_DNA"/>
</dbReference>
<protein>
    <submittedName>
        <fullName evidence="1">Uncharacterized protein</fullName>
    </submittedName>
</protein>
<comment type="caution">
    <text evidence="1">The sequence shown here is derived from an EMBL/GenBank/DDBJ whole genome shotgun (WGS) entry which is preliminary data.</text>
</comment>
<evidence type="ECO:0000313" key="1">
    <source>
        <dbReference type="EMBL" id="KAI7802532.1"/>
    </source>
</evidence>
<gene>
    <name evidence="1" type="ORF">IRJ41_012645</name>
</gene>
<reference evidence="1" key="1">
    <citation type="submission" date="2021-02" db="EMBL/GenBank/DDBJ databases">
        <title>Comparative genomics reveals that relaxation of natural selection precedes convergent phenotypic evolution of cavefish.</title>
        <authorList>
            <person name="Peng Z."/>
        </authorList>
    </citation>
    <scope>NUCLEOTIDE SEQUENCE</scope>
    <source>
        <tissue evidence="1">Muscle</tissue>
    </source>
</reference>
<dbReference type="AlphaFoldDB" id="A0A9W7WI27"/>
<organism evidence="1 2">
    <name type="scientific">Triplophysa rosa</name>
    <name type="common">Cave loach</name>
    <dbReference type="NCBI Taxonomy" id="992332"/>
    <lineage>
        <taxon>Eukaryota</taxon>
        <taxon>Metazoa</taxon>
        <taxon>Chordata</taxon>
        <taxon>Craniata</taxon>
        <taxon>Vertebrata</taxon>
        <taxon>Euteleostomi</taxon>
        <taxon>Actinopterygii</taxon>
        <taxon>Neopterygii</taxon>
        <taxon>Teleostei</taxon>
        <taxon>Ostariophysi</taxon>
        <taxon>Cypriniformes</taxon>
        <taxon>Nemacheilidae</taxon>
        <taxon>Triplophysa</taxon>
    </lineage>
</organism>
<dbReference type="Proteomes" id="UP001059041">
    <property type="component" value="Linkage Group LG12"/>
</dbReference>
<evidence type="ECO:0000313" key="2">
    <source>
        <dbReference type="Proteomes" id="UP001059041"/>
    </source>
</evidence>
<accession>A0A9W7WI27</accession>
<sequence length="81" mass="9271">KLSHYFISICVNTLATRQDWSTTRRPGSLFLNVKKHTYLHDSILFVYCGRIFSKCSILTVSQSSLMACFTDLRVASNTLYT</sequence>
<feature type="non-terminal residue" evidence="1">
    <location>
        <position position="1"/>
    </location>
</feature>